<dbReference type="VEuPathDB" id="VectorBase:GBRI007306"/>
<accession>A0A1A9W5U6</accession>
<dbReference type="PROSITE" id="PS51194">
    <property type="entry name" value="HELICASE_CTER"/>
    <property type="match status" value="1"/>
</dbReference>
<feature type="domain" description="Helicase C-terminal" evidence="19">
    <location>
        <begin position="562"/>
        <end position="764"/>
    </location>
</feature>
<dbReference type="SMART" id="SM00487">
    <property type="entry name" value="DEXDc"/>
    <property type="match status" value="1"/>
</dbReference>
<dbReference type="GO" id="GO:0006261">
    <property type="term" value="P:DNA-templated DNA replication"/>
    <property type="evidence" value="ECO:0007669"/>
    <property type="project" value="InterPro"/>
</dbReference>
<feature type="compositionally biased region" description="Polar residues" evidence="17">
    <location>
        <begin position="1405"/>
        <end position="1416"/>
    </location>
</feature>
<reference evidence="21" key="1">
    <citation type="submission" date="2014-03" db="EMBL/GenBank/DDBJ databases">
        <authorList>
            <person name="Aksoy S."/>
            <person name="Warren W."/>
            <person name="Wilson R.K."/>
        </authorList>
    </citation>
    <scope>NUCLEOTIDE SEQUENCE [LARGE SCALE GENOMIC DNA]</scope>
    <source>
        <strain evidence="21">IAEA</strain>
    </source>
</reference>
<evidence type="ECO:0000313" key="20">
    <source>
        <dbReference type="EnsemblMetazoa" id="GBRI007306-PA"/>
    </source>
</evidence>
<dbReference type="Pfam" id="PF21099">
    <property type="entry name" value="POLQ_helical"/>
    <property type="match status" value="1"/>
</dbReference>
<dbReference type="Pfam" id="PF20470">
    <property type="entry name" value="HTH_61"/>
    <property type="match status" value="1"/>
</dbReference>
<evidence type="ECO:0000256" key="4">
    <source>
        <dbReference type="ARBA" id="ARBA00012417"/>
    </source>
</evidence>
<dbReference type="GO" id="GO:0005634">
    <property type="term" value="C:nucleus"/>
    <property type="evidence" value="ECO:0007669"/>
    <property type="project" value="UniProtKB-SubCell"/>
</dbReference>
<dbReference type="InterPro" id="IPR001098">
    <property type="entry name" value="DNA-dir_DNA_pol_A_palm_dom"/>
</dbReference>
<dbReference type="FunFam" id="1.10.150.20:FF:000070">
    <property type="entry name" value="DNA polymerase I, putative"/>
    <property type="match status" value="1"/>
</dbReference>
<feature type="coiled-coil region" evidence="16">
    <location>
        <begin position="2029"/>
        <end position="2081"/>
    </location>
</feature>
<evidence type="ECO:0000256" key="14">
    <source>
        <dbReference type="ARBA" id="ARBA00049244"/>
    </source>
</evidence>
<dbReference type="InterPro" id="IPR002298">
    <property type="entry name" value="DNA_polymerase_A"/>
</dbReference>
<keyword evidence="9" id="KW-0378">Hydrolase</keyword>
<evidence type="ECO:0000313" key="21">
    <source>
        <dbReference type="Proteomes" id="UP000091820"/>
    </source>
</evidence>
<dbReference type="PRINTS" id="PR00868">
    <property type="entry name" value="DNAPOLI"/>
</dbReference>
<evidence type="ECO:0000256" key="9">
    <source>
        <dbReference type="ARBA" id="ARBA00022801"/>
    </source>
</evidence>
<feature type="region of interest" description="Disordered" evidence="17">
    <location>
        <begin position="1244"/>
        <end position="1282"/>
    </location>
</feature>
<evidence type="ECO:0000256" key="3">
    <source>
        <dbReference type="ARBA" id="ARBA00007705"/>
    </source>
</evidence>
<dbReference type="Proteomes" id="UP000091820">
    <property type="component" value="Unassembled WGS sequence"/>
</dbReference>
<evidence type="ECO:0000256" key="12">
    <source>
        <dbReference type="ARBA" id="ARBA00023204"/>
    </source>
</evidence>
<feature type="compositionally biased region" description="Basic and acidic residues" evidence="17">
    <location>
        <begin position="1212"/>
        <end position="1230"/>
    </location>
</feature>
<dbReference type="CDD" id="cd18795">
    <property type="entry name" value="SF2_C_Ski2"/>
    <property type="match status" value="1"/>
</dbReference>
<dbReference type="GO" id="GO:0003677">
    <property type="term" value="F:DNA binding"/>
    <property type="evidence" value="ECO:0007669"/>
    <property type="project" value="InterPro"/>
</dbReference>
<name>A0A1A9W5U6_9MUSC</name>
<keyword evidence="10" id="KW-0067">ATP-binding</keyword>
<dbReference type="SUPFAM" id="SSF158702">
    <property type="entry name" value="Sec63 N-terminal domain-like"/>
    <property type="match status" value="1"/>
</dbReference>
<proteinExistence type="inferred from homology"/>
<dbReference type="Gene3D" id="1.10.3380.20">
    <property type="match status" value="1"/>
</dbReference>
<evidence type="ECO:0000256" key="13">
    <source>
        <dbReference type="ARBA" id="ARBA00023242"/>
    </source>
</evidence>
<dbReference type="Pfam" id="PF00476">
    <property type="entry name" value="DNA_pol_A"/>
    <property type="match status" value="1"/>
</dbReference>
<dbReference type="InterPro" id="IPR046931">
    <property type="entry name" value="HTH_61"/>
</dbReference>
<evidence type="ECO:0000256" key="2">
    <source>
        <dbReference type="ARBA" id="ARBA00004123"/>
    </source>
</evidence>
<keyword evidence="8" id="KW-0227">DNA damage</keyword>
<feature type="domain" description="Helicase ATP-binding" evidence="18">
    <location>
        <begin position="337"/>
        <end position="510"/>
    </location>
</feature>
<dbReference type="SUPFAM" id="SSF52540">
    <property type="entry name" value="P-loop containing nucleoside triphosphate hydrolases"/>
    <property type="match status" value="1"/>
</dbReference>
<dbReference type="Gene3D" id="3.30.70.370">
    <property type="match status" value="1"/>
</dbReference>
<evidence type="ECO:0000256" key="16">
    <source>
        <dbReference type="SAM" id="Coils"/>
    </source>
</evidence>
<dbReference type="InterPro" id="IPR011545">
    <property type="entry name" value="DEAD/DEAH_box_helicase_dom"/>
</dbReference>
<dbReference type="SUPFAM" id="SSF56672">
    <property type="entry name" value="DNA/RNA polymerases"/>
    <property type="match status" value="1"/>
</dbReference>
<feature type="compositionally biased region" description="Basic and acidic residues" evidence="17">
    <location>
        <begin position="1173"/>
        <end position="1187"/>
    </location>
</feature>
<evidence type="ECO:0000256" key="8">
    <source>
        <dbReference type="ARBA" id="ARBA00022763"/>
    </source>
</evidence>
<evidence type="ECO:0000256" key="1">
    <source>
        <dbReference type="ARBA" id="ARBA00001946"/>
    </source>
</evidence>
<dbReference type="PANTHER" id="PTHR10133:SF62">
    <property type="entry name" value="DNA POLYMERASE THETA"/>
    <property type="match status" value="1"/>
</dbReference>
<dbReference type="Gene3D" id="1.10.150.20">
    <property type="entry name" value="5' to 3' exonuclease, C-terminal subdomain"/>
    <property type="match status" value="1"/>
</dbReference>
<feature type="region of interest" description="Disordered" evidence="17">
    <location>
        <begin position="1212"/>
        <end position="1231"/>
    </location>
</feature>
<feature type="compositionally biased region" description="Polar residues" evidence="17">
    <location>
        <begin position="1257"/>
        <end position="1268"/>
    </location>
</feature>
<feature type="compositionally biased region" description="Polar residues" evidence="17">
    <location>
        <begin position="1188"/>
        <end position="1200"/>
    </location>
</feature>
<dbReference type="Gene3D" id="1.20.1060.10">
    <property type="entry name" value="Taq DNA Polymerase, Chain T, domain 4"/>
    <property type="match status" value="1"/>
</dbReference>
<evidence type="ECO:0000256" key="17">
    <source>
        <dbReference type="SAM" id="MobiDB-lite"/>
    </source>
</evidence>
<dbReference type="Gene3D" id="3.40.50.300">
    <property type="entry name" value="P-loop containing nucleotide triphosphate hydrolases"/>
    <property type="match status" value="2"/>
</dbReference>
<keyword evidence="21" id="KW-1185">Reference proteome</keyword>
<keyword evidence="13" id="KW-0539">Nucleus</keyword>
<evidence type="ECO:0000259" key="19">
    <source>
        <dbReference type="PROSITE" id="PS51194"/>
    </source>
</evidence>
<evidence type="ECO:0000256" key="10">
    <source>
        <dbReference type="ARBA" id="ARBA00022840"/>
    </source>
</evidence>
<evidence type="ECO:0000256" key="7">
    <source>
        <dbReference type="ARBA" id="ARBA00022741"/>
    </source>
</evidence>
<feature type="region of interest" description="Disordered" evidence="17">
    <location>
        <begin position="1173"/>
        <end position="1200"/>
    </location>
</feature>
<keyword evidence="12" id="KW-0234">DNA repair</keyword>
<dbReference type="GO" id="GO:0003887">
    <property type="term" value="F:DNA-directed DNA polymerase activity"/>
    <property type="evidence" value="ECO:0007669"/>
    <property type="project" value="UniProtKB-KW"/>
</dbReference>
<dbReference type="InterPro" id="IPR036397">
    <property type="entry name" value="RNaseH_sf"/>
</dbReference>
<evidence type="ECO:0000256" key="5">
    <source>
        <dbReference type="ARBA" id="ARBA00022679"/>
    </source>
</evidence>
<dbReference type="SUPFAM" id="SSF46785">
    <property type="entry name" value="Winged helix' DNA-binding domain"/>
    <property type="match status" value="1"/>
</dbReference>
<dbReference type="PROSITE" id="PS51192">
    <property type="entry name" value="HELICASE_ATP_BIND_1"/>
    <property type="match status" value="1"/>
</dbReference>
<dbReference type="EC" id="2.7.7.7" evidence="4"/>
<dbReference type="InterPro" id="IPR048960">
    <property type="entry name" value="POLQ-like_helical"/>
</dbReference>
<keyword evidence="11" id="KW-0239">DNA-directed DNA polymerase</keyword>
<dbReference type="GO" id="GO:0005524">
    <property type="term" value="F:ATP binding"/>
    <property type="evidence" value="ECO:0007669"/>
    <property type="project" value="UniProtKB-KW"/>
</dbReference>
<dbReference type="STRING" id="37001.A0A1A9W5U6"/>
<dbReference type="Pfam" id="PF00270">
    <property type="entry name" value="DEAD"/>
    <property type="match status" value="1"/>
</dbReference>
<evidence type="ECO:0000256" key="11">
    <source>
        <dbReference type="ARBA" id="ARBA00022932"/>
    </source>
</evidence>
<feature type="compositionally biased region" description="Basic and acidic residues" evidence="17">
    <location>
        <begin position="1304"/>
        <end position="1324"/>
    </location>
</feature>
<dbReference type="CDD" id="cd18026">
    <property type="entry name" value="DEXHc_POLQ-like"/>
    <property type="match status" value="1"/>
</dbReference>
<dbReference type="SMART" id="SM00490">
    <property type="entry name" value="HELICc"/>
    <property type="match status" value="1"/>
</dbReference>
<dbReference type="InterPro" id="IPR014001">
    <property type="entry name" value="Helicase_ATP-bd"/>
</dbReference>
<comment type="catalytic activity">
    <reaction evidence="14">
        <text>DNA(n) + a 2'-deoxyribonucleoside 5'-triphosphate = DNA(n+1) + diphosphate</text>
        <dbReference type="Rhea" id="RHEA:22508"/>
        <dbReference type="Rhea" id="RHEA-COMP:17339"/>
        <dbReference type="Rhea" id="RHEA-COMP:17340"/>
        <dbReference type="ChEBI" id="CHEBI:33019"/>
        <dbReference type="ChEBI" id="CHEBI:61560"/>
        <dbReference type="ChEBI" id="CHEBI:173112"/>
        <dbReference type="EC" id="2.7.7.7"/>
    </reaction>
</comment>
<keyword evidence="5" id="KW-0808">Transferase</keyword>
<keyword evidence="16" id="KW-0175">Coiled coil</keyword>
<dbReference type="PANTHER" id="PTHR10133">
    <property type="entry name" value="DNA POLYMERASE I"/>
    <property type="match status" value="1"/>
</dbReference>
<protein>
    <recommendedName>
        <fullName evidence="15">DNA polymerase theta</fullName>
        <ecNumber evidence="4">2.7.7.7</ecNumber>
    </recommendedName>
</protein>
<keyword evidence="6" id="KW-0548">Nucleotidyltransferase</keyword>
<dbReference type="Gene3D" id="3.30.420.10">
    <property type="entry name" value="Ribonuclease H-like superfamily/Ribonuclease H"/>
    <property type="match status" value="1"/>
</dbReference>
<dbReference type="CDD" id="cd08638">
    <property type="entry name" value="DNA_pol_A_theta"/>
    <property type="match status" value="1"/>
</dbReference>
<dbReference type="InterPro" id="IPR001650">
    <property type="entry name" value="Helicase_C-like"/>
</dbReference>
<comment type="subcellular location">
    <subcellularLocation>
        <location evidence="2">Nucleus</location>
    </subcellularLocation>
</comment>
<reference evidence="20" key="2">
    <citation type="submission" date="2020-05" db="UniProtKB">
        <authorList>
            <consortium name="EnsemblMetazoa"/>
        </authorList>
    </citation>
    <scope>IDENTIFICATION</scope>
    <source>
        <strain evidence="20">IAEA</strain>
    </source>
</reference>
<feature type="compositionally biased region" description="Basic and acidic residues" evidence="17">
    <location>
        <begin position="1355"/>
        <end position="1369"/>
    </location>
</feature>
<dbReference type="InterPro" id="IPR043502">
    <property type="entry name" value="DNA/RNA_pol_sf"/>
</dbReference>
<feature type="region of interest" description="Disordered" evidence="17">
    <location>
        <begin position="77"/>
        <end position="97"/>
    </location>
</feature>
<dbReference type="GO" id="GO:0016787">
    <property type="term" value="F:hydrolase activity"/>
    <property type="evidence" value="ECO:0007669"/>
    <property type="project" value="UniProtKB-KW"/>
</dbReference>
<dbReference type="InterPro" id="IPR036390">
    <property type="entry name" value="WH_DNA-bd_sf"/>
</dbReference>
<feature type="compositionally biased region" description="Polar residues" evidence="17">
    <location>
        <begin position="86"/>
        <end position="95"/>
    </location>
</feature>
<dbReference type="FunFam" id="3.40.50.300:FF:000813">
    <property type="entry name" value="helicase POLQ-like isoform X1"/>
    <property type="match status" value="1"/>
</dbReference>
<comment type="cofactor">
    <cofactor evidence="1">
        <name>Mg(2+)</name>
        <dbReference type="ChEBI" id="CHEBI:18420"/>
    </cofactor>
</comment>
<sequence>MAFFESFELGNSALIKLESQEKHALDDKLAAEPLEVISESPTDSRKTTKLNSFSNLSRIRSIARGKTQAPVNNSIENRKFRRSKSDSTLPKTNAPDNGLRLDNLSDVFRNDFTFSKIPTPAASTIPDKIVNKEVSDIRVSQLEAIFHKYDEKEKEEWVNSLEKPIFSEDLSDLLKTEESDDHSFLYSQSTKQQESKESEEILHDVSNFICLPTDNEGQRQEFLENELQESQKFLERSGLIKQKTMEVNISLTSMSPGQLKFTQSSQSPLQKSISLNFNANSITKPEFKCCETKVLEHNLEDLKSINAWNLPLSVLKEYERKGVKKMFDWQVECLSNPKVLFEYCNLVYSAPTSAGKTLISEILLLKTVLERNRKALMILPFISVVREKMFYLQDLFTAAGYRVEGFFGGYTPPGGFESIHVAICTIEKANSIVNRLMEQGKLDEIGTVIVDEIHLISDPGRGYILELLLAKILYMSRKYGLQIQVITMSATLANIELLKKWLDAELYITNFRPVALKQMIKVANKIYDCNMQLLRTVAEPTVNIADPFPSLESDPDHVAQLCIETLVESCSVIVFCSSKDWCENLALKLAAAIHTLGKLNNEWGERVKTQLKREAIDEMKQQLRDIPTGLDNILEKTITYGCAFHHAGLTIEERDIIETSFKAGTLKIIVATSTLSSGVNLPARRVLIRSPLFAGKQMSSLTYRQMIGRAGRTGKDTLGESILICTDSNARIGRDLITADLKPLSSCLELDSSTHLKRALLEVISSGVATSKMDIDNFVKCTLLSVEKELHYQEKENDNDYRSNGREYINDALKFLEEYEFIRLSQKSEETQEEFYVATRLGMACLSASMPPTDGLILFAELQKCRRCFVLESELHAVYLVTPYSVCYQLQDLDWLFFLDLWENLTSAMKKVGELIGVKESFLVRAMRGQNKLDYKLMQIHKRFYTALALQELVYETPINKVAAKYKCSRGMLQSLQQMASTFAGIVTSFCNSLQWDTLASIVSQFKERLFFGIHRDLMDLMRLPDLNQKRARALFKAGITNLIELANSEILEVEKILYNALSFDSKKQYDNENALETAQRNEARNFYITGKKGVTVAEAADLLIKGARQFLQYEIGVKKINWSQTPEPPVNAEEENLKSTSDLKYMKLDTFNRETNMSMKENIHTREHFLEKQEQEKSENLSHLESNKNNCVNQTNGHLTENLSRPITITPKEKSINENKSEETLEKSKNLITIQSTEELKRKSIQQPEEYKEVTPTKQQKTNQVNGNVVLDSEEQPSTSKKAQRLLKARQLSAMKKLEWAQKQQLQDEKEQQKQKKSSENENFKTLITKKATMPRRSPRNQKTNSASTYDGIVDEKRSSCSHQRTENLKGTVTGFEKIKKRISKSATSTNSNDSTDDNKDEIPNSQQQFENDMNTKAIRSVHTSRFLRSYRHSQRTQSPKLSNKNVSKLPNDNKELYCFTSSFEYSDVSMENSLLKNPIQLNASHILSCVEYENEGSSFKSLEIFDVCNNQQFFKMVFKELLASKRLAMCLGINQRNVKRKPLIGGNLLINQMSAAEQQEKEDRSNYEFQIDDANYLDGIAFCLSQNNIFYVNMQSEGTCKDLTQEIKCKYLRTLLQSIDCTFLVYEAKEQIKILKEILQSEILINLEDPKVSNWLLQPDKIYNLNHLVQQFAPECNGLVNLCGSARGYSSYGLDSSSAILAKIRSSVEACVTFHVLKGQIENMQRIGKGELYKFFKELEMPLQMSLANMELDGFPTNSDALQKLFQNLVETMKRLEMKIYELHGTRFNLGSSAAVARIVGLHRKSNGRISTSKQILEKIESPISQMILNYRKLNAILTKNIQPLMKCVKDNRIRGQSITFTSTGRISMVEPNLQNVAKDFEVDLSNEKILISCRQIFYPSDITRCLLSSDFCQLEMRILAHLSQDSTLLKIIKSDKDIFTSIAAHWNKISEMDVSEQLRNATKQICYGIVYGMGVRSLAEALKCNEKEASLVSEQFHASYPGIRIYMEKIIKFARNNGYIETITGRRRYLENINNAEISIKNQAERQAVNSTIQGSAADIAKNAILRMEKNIIKYQQKLGLDKGAVRLVLHLHDELMFEVPEDKVKKIAKVLRLTMENCVKLNVPLKVKLKTGKSWGQLKEMSL</sequence>
<comment type="similarity">
    <text evidence="3">Belongs to the DNA polymerase type-A family.</text>
</comment>
<dbReference type="InterPro" id="IPR027417">
    <property type="entry name" value="P-loop_NTPase"/>
</dbReference>
<evidence type="ECO:0000259" key="18">
    <source>
        <dbReference type="PROSITE" id="PS51192"/>
    </source>
</evidence>
<evidence type="ECO:0000256" key="6">
    <source>
        <dbReference type="ARBA" id="ARBA00022695"/>
    </source>
</evidence>
<dbReference type="SMART" id="SM00482">
    <property type="entry name" value="POLAc"/>
    <property type="match status" value="1"/>
</dbReference>
<keyword evidence="7" id="KW-0547">Nucleotide-binding</keyword>
<dbReference type="FunFam" id="1.10.3380.20:FF:000001">
    <property type="entry name" value="DNA polymerase theta"/>
    <property type="match status" value="1"/>
</dbReference>
<dbReference type="Pfam" id="PF00271">
    <property type="entry name" value="Helicase_C"/>
    <property type="match status" value="1"/>
</dbReference>
<feature type="region of interest" description="Disordered" evidence="17">
    <location>
        <begin position="1304"/>
        <end position="1418"/>
    </location>
</feature>
<dbReference type="EnsemblMetazoa" id="GBRI007306-RA">
    <property type="protein sequence ID" value="GBRI007306-PA"/>
    <property type="gene ID" value="GBRI007306"/>
</dbReference>
<dbReference type="GO" id="GO:0097681">
    <property type="term" value="P:double-strand break repair via alternative nonhomologous end joining"/>
    <property type="evidence" value="ECO:0007669"/>
    <property type="project" value="TreeGrafter"/>
</dbReference>
<evidence type="ECO:0000256" key="15">
    <source>
        <dbReference type="ARBA" id="ARBA00074669"/>
    </source>
</evidence>
<organism evidence="20 21">
    <name type="scientific">Glossina brevipalpis</name>
    <dbReference type="NCBI Taxonomy" id="37001"/>
    <lineage>
        <taxon>Eukaryota</taxon>
        <taxon>Metazoa</taxon>
        <taxon>Ecdysozoa</taxon>
        <taxon>Arthropoda</taxon>
        <taxon>Hexapoda</taxon>
        <taxon>Insecta</taxon>
        <taxon>Pterygota</taxon>
        <taxon>Neoptera</taxon>
        <taxon>Endopterygota</taxon>
        <taxon>Diptera</taxon>
        <taxon>Brachycera</taxon>
        <taxon>Muscomorpha</taxon>
        <taxon>Hippoboscoidea</taxon>
        <taxon>Glossinidae</taxon>
        <taxon>Glossina</taxon>
    </lineage>
</organism>